<dbReference type="EMBL" id="AFNN01000023">
    <property type="protein sequence ID" value="EGL85169.1"/>
    <property type="molecule type" value="Genomic_DNA"/>
</dbReference>
<organism evidence="2 3">
    <name type="scientific">Streptococcus infantis SK1076</name>
    <dbReference type="NCBI Taxonomy" id="1005705"/>
    <lineage>
        <taxon>Bacteria</taxon>
        <taxon>Bacillati</taxon>
        <taxon>Bacillota</taxon>
        <taxon>Bacilli</taxon>
        <taxon>Lactobacillales</taxon>
        <taxon>Streptococcaceae</taxon>
        <taxon>Streptococcus</taxon>
    </lineage>
</organism>
<feature type="compositionally biased region" description="Basic residues" evidence="1">
    <location>
        <begin position="35"/>
        <end position="46"/>
    </location>
</feature>
<proteinExistence type="predicted"/>
<accession>F5W1H7</accession>
<gene>
    <name evidence="2" type="ORF">HMPREF9967_0386</name>
</gene>
<name>F5W1H7_9STRE</name>
<feature type="compositionally biased region" description="Basic and acidic residues" evidence="1">
    <location>
        <begin position="14"/>
        <end position="34"/>
    </location>
</feature>
<evidence type="ECO:0000313" key="2">
    <source>
        <dbReference type="EMBL" id="EGL85169.1"/>
    </source>
</evidence>
<protein>
    <submittedName>
        <fullName evidence="2">Uncharacterized protein</fullName>
    </submittedName>
</protein>
<sequence length="46" mass="5562">MGRYNVHPAQGRGHYHDVKNYKERGESAEQLKEQKRLKKLRKKRGR</sequence>
<evidence type="ECO:0000256" key="1">
    <source>
        <dbReference type="SAM" id="MobiDB-lite"/>
    </source>
</evidence>
<feature type="region of interest" description="Disordered" evidence="1">
    <location>
        <begin position="1"/>
        <end position="46"/>
    </location>
</feature>
<dbReference type="RefSeq" id="WP_006151011.1">
    <property type="nucleotide sequence ID" value="NZ_AFNN01000023.1"/>
</dbReference>
<dbReference type="Proteomes" id="UP000010138">
    <property type="component" value="Unassembled WGS sequence"/>
</dbReference>
<comment type="caution">
    <text evidence="2">The sequence shown here is derived from an EMBL/GenBank/DDBJ whole genome shotgun (WGS) entry which is preliminary data.</text>
</comment>
<dbReference type="AlphaFoldDB" id="F5W1H7"/>
<evidence type="ECO:0000313" key="3">
    <source>
        <dbReference type="Proteomes" id="UP000010138"/>
    </source>
</evidence>
<reference evidence="2 3" key="1">
    <citation type="submission" date="2011-04" db="EMBL/GenBank/DDBJ databases">
        <authorList>
            <person name="Durkin A.S."/>
            <person name="Radune D."/>
            <person name="Hostetler J."/>
            <person name="Torralba M."/>
            <person name="Gillis M."/>
            <person name="Methe B."/>
            <person name="Sutton G."/>
            <person name="Nelson K.E."/>
        </authorList>
    </citation>
    <scope>NUCLEOTIDE SEQUENCE [LARGE SCALE GENOMIC DNA]</scope>
    <source>
        <strain evidence="2 3">SK1076</strain>
    </source>
</reference>